<name>A0A9K3J9W1_HELAN</name>
<keyword evidence="3" id="KW-1185">Reference proteome</keyword>
<reference evidence="2" key="2">
    <citation type="submission" date="2020-06" db="EMBL/GenBank/DDBJ databases">
        <title>Helianthus annuus Genome sequencing and assembly Release 2.</title>
        <authorList>
            <person name="Gouzy J."/>
            <person name="Langlade N."/>
            <person name="Munos S."/>
        </authorList>
    </citation>
    <scope>NUCLEOTIDE SEQUENCE</scope>
    <source>
        <tissue evidence="2">Leaves</tissue>
    </source>
</reference>
<proteinExistence type="predicted"/>
<dbReference type="Gramene" id="mRNA:HanXRQr2_Chr04g0181201">
    <property type="protein sequence ID" value="CDS:HanXRQr2_Chr04g0181201.1"/>
    <property type="gene ID" value="HanXRQr2_Chr04g0181201"/>
</dbReference>
<feature type="region of interest" description="Disordered" evidence="1">
    <location>
        <begin position="1"/>
        <end position="23"/>
    </location>
</feature>
<sequence length="59" mass="6891">MKKWQNRDNIFLHPSNNPHKRPPRLSRVPDMVCVCVCMVAATFMVKDGEEGIQIWYVFG</sequence>
<dbReference type="EMBL" id="MNCJ02000319">
    <property type="protein sequence ID" value="KAF5811423.1"/>
    <property type="molecule type" value="Genomic_DNA"/>
</dbReference>
<gene>
    <name evidence="2" type="ORF">HanXRQr2_Chr04g0181201</name>
</gene>
<accession>A0A9K3J9W1</accession>
<evidence type="ECO:0000313" key="2">
    <source>
        <dbReference type="EMBL" id="KAF5811423.1"/>
    </source>
</evidence>
<dbReference type="Proteomes" id="UP000215914">
    <property type="component" value="Unassembled WGS sequence"/>
</dbReference>
<evidence type="ECO:0000313" key="3">
    <source>
        <dbReference type="Proteomes" id="UP000215914"/>
    </source>
</evidence>
<reference evidence="2" key="1">
    <citation type="journal article" date="2017" name="Nature">
        <title>The sunflower genome provides insights into oil metabolism, flowering and Asterid evolution.</title>
        <authorList>
            <person name="Badouin H."/>
            <person name="Gouzy J."/>
            <person name="Grassa C.J."/>
            <person name="Murat F."/>
            <person name="Staton S.E."/>
            <person name="Cottret L."/>
            <person name="Lelandais-Briere C."/>
            <person name="Owens G.L."/>
            <person name="Carrere S."/>
            <person name="Mayjonade B."/>
            <person name="Legrand L."/>
            <person name="Gill N."/>
            <person name="Kane N.C."/>
            <person name="Bowers J.E."/>
            <person name="Hubner S."/>
            <person name="Bellec A."/>
            <person name="Berard A."/>
            <person name="Berges H."/>
            <person name="Blanchet N."/>
            <person name="Boniface M.C."/>
            <person name="Brunel D."/>
            <person name="Catrice O."/>
            <person name="Chaidir N."/>
            <person name="Claudel C."/>
            <person name="Donnadieu C."/>
            <person name="Faraut T."/>
            <person name="Fievet G."/>
            <person name="Helmstetter N."/>
            <person name="King M."/>
            <person name="Knapp S.J."/>
            <person name="Lai Z."/>
            <person name="Le Paslier M.C."/>
            <person name="Lippi Y."/>
            <person name="Lorenzon L."/>
            <person name="Mandel J.R."/>
            <person name="Marage G."/>
            <person name="Marchand G."/>
            <person name="Marquand E."/>
            <person name="Bret-Mestries E."/>
            <person name="Morien E."/>
            <person name="Nambeesan S."/>
            <person name="Nguyen T."/>
            <person name="Pegot-Espagnet P."/>
            <person name="Pouilly N."/>
            <person name="Raftis F."/>
            <person name="Sallet E."/>
            <person name="Schiex T."/>
            <person name="Thomas J."/>
            <person name="Vandecasteele C."/>
            <person name="Vares D."/>
            <person name="Vear F."/>
            <person name="Vautrin S."/>
            <person name="Crespi M."/>
            <person name="Mangin B."/>
            <person name="Burke J.M."/>
            <person name="Salse J."/>
            <person name="Munos S."/>
            <person name="Vincourt P."/>
            <person name="Rieseberg L.H."/>
            <person name="Langlade N.B."/>
        </authorList>
    </citation>
    <scope>NUCLEOTIDE SEQUENCE</scope>
    <source>
        <tissue evidence="2">Leaves</tissue>
    </source>
</reference>
<comment type="caution">
    <text evidence="2">The sequence shown here is derived from an EMBL/GenBank/DDBJ whole genome shotgun (WGS) entry which is preliminary data.</text>
</comment>
<dbReference type="AlphaFoldDB" id="A0A9K3J9W1"/>
<organism evidence="2 3">
    <name type="scientific">Helianthus annuus</name>
    <name type="common">Common sunflower</name>
    <dbReference type="NCBI Taxonomy" id="4232"/>
    <lineage>
        <taxon>Eukaryota</taxon>
        <taxon>Viridiplantae</taxon>
        <taxon>Streptophyta</taxon>
        <taxon>Embryophyta</taxon>
        <taxon>Tracheophyta</taxon>
        <taxon>Spermatophyta</taxon>
        <taxon>Magnoliopsida</taxon>
        <taxon>eudicotyledons</taxon>
        <taxon>Gunneridae</taxon>
        <taxon>Pentapetalae</taxon>
        <taxon>asterids</taxon>
        <taxon>campanulids</taxon>
        <taxon>Asterales</taxon>
        <taxon>Asteraceae</taxon>
        <taxon>Asteroideae</taxon>
        <taxon>Heliantheae alliance</taxon>
        <taxon>Heliantheae</taxon>
        <taxon>Helianthus</taxon>
    </lineage>
</organism>
<evidence type="ECO:0000256" key="1">
    <source>
        <dbReference type="SAM" id="MobiDB-lite"/>
    </source>
</evidence>
<protein>
    <submittedName>
        <fullName evidence="2">Uncharacterized protein</fullName>
    </submittedName>
</protein>